<organism evidence="2 3">
    <name type="scientific">Marchantia polymorpha subsp. ruderalis</name>
    <dbReference type="NCBI Taxonomy" id="1480154"/>
    <lineage>
        <taxon>Eukaryota</taxon>
        <taxon>Viridiplantae</taxon>
        <taxon>Streptophyta</taxon>
        <taxon>Embryophyta</taxon>
        <taxon>Marchantiophyta</taxon>
        <taxon>Marchantiopsida</taxon>
        <taxon>Marchantiidae</taxon>
        <taxon>Marchantiales</taxon>
        <taxon>Marchantiaceae</taxon>
        <taxon>Marchantia</taxon>
    </lineage>
</organism>
<comment type="caution">
    <text evidence="2">The sequence shown here is derived from an EMBL/GenBank/DDBJ whole genome shotgun (WGS) entry which is preliminary data.</text>
</comment>
<protein>
    <submittedName>
        <fullName evidence="2">Uncharacterized protein</fullName>
    </submittedName>
</protein>
<reference evidence="2" key="1">
    <citation type="submission" date="2016-03" db="EMBL/GenBank/DDBJ databases">
        <title>Mechanisms controlling the formation of the plant cell surface in tip-growing cells are functionally conserved among land plants.</title>
        <authorList>
            <person name="Honkanen S."/>
            <person name="Jones V.A."/>
            <person name="Morieri G."/>
            <person name="Champion C."/>
            <person name="Hetherington A.J."/>
            <person name="Kelly S."/>
            <person name="Saint-Marcoux D."/>
            <person name="Proust H."/>
            <person name="Prescott H."/>
            <person name="Dolan L."/>
        </authorList>
    </citation>
    <scope>NUCLEOTIDE SEQUENCE [LARGE SCALE GENOMIC DNA]</scope>
    <source>
        <tissue evidence="2">Whole gametophyte</tissue>
    </source>
</reference>
<name>A0A176W8C2_MARPO</name>
<proteinExistence type="predicted"/>
<accession>A0A176W8C2</accession>
<dbReference type="EMBL" id="LVLJ01001679">
    <property type="protein sequence ID" value="OAE28712.1"/>
    <property type="molecule type" value="Genomic_DNA"/>
</dbReference>
<evidence type="ECO:0000256" key="1">
    <source>
        <dbReference type="SAM" id="MobiDB-lite"/>
    </source>
</evidence>
<dbReference type="Proteomes" id="UP000077202">
    <property type="component" value="Unassembled WGS sequence"/>
</dbReference>
<dbReference type="AlphaFoldDB" id="A0A176W8C2"/>
<gene>
    <name evidence="2" type="ORF">AXG93_2091s1190</name>
</gene>
<evidence type="ECO:0000313" key="3">
    <source>
        <dbReference type="Proteomes" id="UP000077202"/>
    </source>
</evidence>
<sequence>MKHQQLHTRTYSRLTDGGDVYRPLTSIKDKDMIFIKEKVSWELPAEAGNHSNREDFLWQTADGTGLSVSPISSQELGLQADTIALNPLPSVASSSPNGTDGHELSKF</sequence>
<evidence type="ECO:0000313" key="2">
    <source>
        <dbReference type="EMBL" id="OAE28712.1"/>
    </source>
</evidence>
<feature type="region of interest" description="Disordered" evidence="1">
    <location>
        <begin position="87"/>
        <end position="107"/>
    </location>
</feature>
<keyword evidence="3" id="KW-1185">Reference proteome</keyword>